<dbReference type="GO" id="GO:0020037">
    <property type="term" value="F:heme binding"/>
    <property type="evidence" value="ECO:0007669"/>
    <property type="project" value="InterPro"/>
</dbReference>
<name>A0A6H9SMS5_9BURK</name>
<dbReference type="EMBL" id="CABVPL010000012">
    <property type="protein sequence ID" value="VWB50735.1"/>
    <property type="molecule type" value="Genomic_DNA"/>
</dbReference>
<feature type="domain" description="Cytochrome c" evidence="5">
    <location>
        <begin position="61"/>
        <end position="148"/>
    </location>
</feature>
<dbReference type="RefSeq" id="WP_151066287.1">
    <property type="nucleotide sequence ID" value="NZ_CABVPL010000012.1"/>
</dbReference>
<reference evidence="6 8" key="1">
    <citation type="submission" date="2019-09" db="EMBL/GenBank/DDBJ databases">
        <title>Draft genome sequences of 48 bacterial type strains from the CCUG.</title>
        <authorList>
            <person name="Tunovic T."/>
            <person name="Pineiro-Iglesias B."/>
            <person name="Unosson C."/>
            <person name="Inganas E."/>
            <person name="Ohlen M."/>
            <person name="Cardew S."/>
            <person name="Jensie-Markopoulos S."/>
            <person name="Salva-Serra F."/>
            <person name="Jaen-Luchoro D."/>
            <person name="Karlsson R."/>
            <person name="Svensson-Stadler L."/>
            <person name="Chun J."/>
            <person name="Moore E."/>
        </authorList>
    </citation>
    <scope>NUCLEOTIDE SEQUENCE [LARGE SCALE GENOMIC DNA]</scope>
    <source>
        <strain evidence="6 8">CCUG 54555</strain>
    </source>
</reference>
<dbReference type="Pfam" id="PF00034">
    <property type="entry name" value="Cytochrom_C"/>
    <property type="match status" value="1"/>
</dbReference>
<evidence type="ECO:0000256" key="1">
    <source>
        <dbReference type="ARBA" id="ARBA00022617"/>
    </source>
</evidence>
<dbReference type="GeneID" id="99789570"/>
<evidence type="ECO:0000256" key="4">
    <source>
        <dbReference type="PROSITE-ProRule" id="PRU00433"/>
    </source>
</evidence>
<dbReference type="InterPro" id="IPR009056">
    <property type="entry name" value="Cyt_c-like_dom"/>
</dbReference>
<sequence>MRRPFARLLVSYAVVPAAIGAIALPAFGAGFGLGQPIDRAAIAAWDIDVAPDGNGLPRGAGTVARGAHVFAEKCAMCHGAGGQGGVGDPLVGGSGSLAGAKPKKTVGSYWPYATTLFDYIRRAMPYNAPQSLSADDVYAVTAYVLHLNGIVPDDATLDARTLPRIRMPNRDGFVPDPRPRRL</sequence>
<dbReference type="OrthoDB" id="9811281at2"/>
<dbReference type="SUPFAM" id="SSF46626">
    <property type="entry name" value="Cytochrome c"/>
    <property type="match status" value="1"/>
</dbReference>
<dbReference type="PANTHER" id="PTHR35008:SF8">
    <property type="entry name" value="ALCOHOL DEHYDROGENASE CYTOCHROME C SUBUNIT"/>
    <property type="match status" value="1"/>
</dbReference>
<dbReference type="GO" id="GO:0046872">
    <property type="term" value="F:metal ion binding"/>
    <property type="evidence" value="ECO:0007669"/>
    <property type="project" value="UniProtKB-KW"/>
</dbReference>
<reference evidence="7 9" key="2">
    <citation type="submission" date="2019-09" db="EMBL/GenBank/DDBJ databases">
        <authorList>
            <person name="Depoorter E."/>
        </authorList>
    </citation>
    <scope>NUCLEOTIDE SEQUENCE [LARGE SCALE GENOMIC DNA]</scope>
    <source>
        <strain evidence="7">LMG 24064</strain>
    </source>
</reference>
<keyword evidence="3 4" id="KW-0408">Iron</keyword>
<gene>
    <name evidence="7" type="ORF">BLA24064_02306</name>
    <name evidence="6" type="ORF">F7R21_22375</name>
</gene>
<dbReference type="Gene3D" id="1.10.760.10">
    <property type="entry name" value="Cytochrome c-like domain"/>
    <property type="match status" value="1"/>
</dbReference>
<evidence type="ECO:0000313" key="8">
    <source>
        <dbReference type="Proteomes" id="UP000430232"/>
    </source>
</evidence>
<dbReference type="AlphaFoldDB" id="A0A6H9SMS5"/>
<accession>A0A6H9SMS5</accession>
<dbReference type="EMBL" id="VZOJ01000070">
    <property type="protein sequence ID" value="KAB0636720.1"/>
    <property type="molecule type" value="Genomic_DNA"/>
</dbReference>
<proteinExistence type="predicted"/>
<evidence type="ECO:0000313" key="9">
    <source>
        <dbReference type="Proteomes" id="UP000494222"/>
    </source>
</evidence>
<keyword evidence="2 4" id="KW-0479">Metal-binding</keyword>
<evidence type="ECO:0000256" key="2">
    <source>
        <dbReference type="ARBA" id="ARBA00022723"/>
    </source>
</evidence>
<dbReference type="Proteomes" id="UP000430232">
    <property type="component" value="Unassembled WGS sequence"/>
</dbReference>
<dbReference type="PANTHER" id="PTHR35008">
    <property type="entry name" value="BLL4482 PROTEIN-RELATED"/>
    <property type="match status" value="1"/>
</dbReference>
<evidence type="ECO:0000259" key="5">
    <source>
        <dbReference type="PROSITE" id="PS51007"/>
    </source>
</evidence>
<dbReference type="InterPro" id="IPR036909">
    <property type="entry name" value="Cyt_c-like_dom_sf"/>
</dbReference>
<evidence type="ECO:0000313" key="7">
    <source>
        <dbReference type="EMBL" id="VWB50735.1"/>
    </source>
</evidence>
<organism evidence="6 8">
    <name type="scientific">Burkholderia latens</name>
    <dbReference type="NCBI Taxonomy" id="488446"/>
    <lineage>
        <taxon>Bacteria</taxon>
        <taxon>Pseudomonadati</taxon>
        <taxon>Pseudomonadota</taxon>
        <taxon>Betaproteobacteria</taxon>
        <taxon>Burkholderiales</taxon>
        <taxon>Burkholderiaceae</taxon>
        <taxon>Burkholderia</taxon>
        <taxon>Burkholderia cepacia complex</taxon>
    </lineage>
</organism>
<dbReference type="PROSITE" id="PS51007">
    <property type="entry name" value="CYTC"/>
    <property type="match status" value="1"/>
</dbReference>
<evidence type="ECO:0000313" key="6">
    <source>
        <dbReference type="EMBL" id="KAB0636720.1"/>
    </source>
</evidence>
<keyword evidence="1 4" id="KW-0349">Heme</keyword>
<dbReference type="InterPro" id="IPR051459">
    <property type="entry name" value="Cytochrome_c-type_DH"/>
</dbReference>
<protein>
    <submittedName>
        <fullName evidence="7">Cytochrome biogenesis protein CcdA</fullName>
    </submittedName>
    <submittedName>
        <fullName evidence="6">Cytochrome c</fullName>
    </submittedName>
</protein>
<keyword evidence="8" id="KW-1185">Reference proteome</keyword>
<dbReference type="GO" id="GO:0009055">
    <property type="term" value="F:electron transfer activity"/>
    <property type="evidence" value="ECO:0007669"/>
    <property type="project" value="InterPro"/>
</dbReference>
<evidence type="ECO:0000256" key="3">
    <source>
        <dbReference type="ARBA" id="ARBA00023004"/>
    </source>
</evidence>
<dbReference type="Proteomes" id="UP000494222">
    <property type="component" value="Unassembled WGS sequence"/>
</dbReference>